<sequence length="317" mass="33198">MELAGGACSRRDDGAPRHIALGILCAHSIGVRAAGGDAGVDERHSGETPVGGLRSRGGRVDRRPVDPVTDHLVLEELVVAVPVQRPGHTHSARGDRSRGGHPGAAAQPRPVRVRRLLRRRETHETLLDLVVDAGELPRHHDVVRVAGNAPRCLGRPAHRAGVECRIPVEQSRSGVSCPVRVSERQSVRSGSRDGVRERDRAIVSPGVALRETTDHALAVMGVSDAVHGVWCGVGAVGVTMAVLDPGHTTGRPVALEDALEIAASAECVSGSVEAGAVGGQRPDRAVFAAVSHDAVGREREQTAVGRIDQGHAVPGVR</sequence>
<name>A0ABU1HV88_9MICO</name>
<keyword evidence="3" id="KW-1185">Reference proteome</keyword>
<evidence type="ECO:0000256" key="1">
    <source>
        <dbReference type="SAM" id="MobiDB-lite"/>
    </source>
</evidence>
<accession>A0ABU1HV88</accession>
<protein>
    <submittedName>
        <fullName evidence="2">Uncharacterized protein</fullName>
    </submittedName>
</protein>
<reference evidence="2 3" key="1">
    <citation type="submission" date="2023-08" db="EMBL/GenBank/DDBJ databases">
        <title>Functional and genomic diversity of the sorghum phyllosphere microbiome.</title>
        <authorList>
            <person name="Shade A."/>
        </authorList>
    </citation>
    <scope>NUCLEOTIDE SEQUENCE [LARGE SCALE GENOMIC DNA]</scope>
    <source>
        <strain evidence="2 3">SORGH_AS_0445</strain>
    </source>
</reference>
<comment type="caution">
    <text evidence="2">The sequence shown here is derived from an EMBL/GenBank/DDBJ whole genome shotgun (WGS) entry which is preliminary data.</text>
</comment>
<organism evidence="2 3">
    <name type="scientific">Microbacterium foliorum</name>
    <dbReference type="NCBI Taxonomy" id="104336"/>
    <lineage>
        <taxon>Bacteria</taxon>
        <taxon>Bacillati</taxon>
        <taxon>Actinomycetota</taxon>
        <taxon>Actinomycetes</taxon>
        <taxon>Micrococcales</taxon>
        <taxon>Microbacteriaceae</taxon>
        <taxon>Microbacterium</taxon>
    </lineage>
</organism>
<dbReference type="Proteomes" id="UP001249291">
    <property type="component" value="Unassembled WGS sequence"/>
</dbReference>
<evidence type="ECO:0000313" key="2">
    <source>
        <dbReference type="EMBL" id="MDR6143975.1"/>
    </source>
</evidence>
<evidence type="ECO:0000313" key="3">
    <source>
        <dbReference type="Proteomes" id="UP001249291"/>
    </source>
</evidence>
<dbReference type="EMBL" id="JAVIZQ010000001">
    <property type="protein sequence ID" value="MDR6143975.1"/>
    <property type="molecule type" value="Genomic_DNA"/>
</dbReference>
<proteinExistence type="predicted"/>
<gene>
    <name evidence="2" type="ORF">QE375_003529</name>
</gene>
<feature type="region of interest" description="Disordered" evidence="1">
    <location>
        <begin position="83"/>
        <end position="109"/>
    </location>
</feature>
<feature type="region of interest" description="Disordered" evidence="1">
    <location>
        <begin position="36"/>
        <end position="65"/>
    </location>
</feature>